<protein>
    <submittedName>
        <fullName evidence="2">Uncharacterized protein</fullName>
    </submittedName>
</protein>
<evidence type="ECO:0000256" key="1">
    <source>
        <dbReference type="SAM" id="Phobius"/>
    </source>
</evidence>
<evidence type="ECO:0000313" key="2">
    <source>
        <dbReference type="EMBL" id="SOD11173.1"/>
    </source>
</evidence>
<keyword evidence="1" id="KW-1133">Transmembrane helix</keyword>
<keyword evidence="1" id="KW-0472">Membrane</keyword>
<name>A0A285ZNF1_9SPHI</name>
<reference evidence="3" key="1">
    <citation type="submission" date="2017-09" db="EMBL/GenBank/DDBJ databases">
        <authorList>
            <person name="Varghese N."/>
            <person name="Submissions S."/>
        </authorList>
    </citation>
    <scope>NUCLEOTIDE SEQUENCE [LARGE SCALE GENOMIC DNA]</scope>
    <source>
        <strain evidence="3">CGMCC 1.12803</strain>
    </source>
</reference>
<sequence>MKKVIGMLILLLSIAFIGILILKVWGINIVSLDSILKSGYTLLLLGALIVVLILVYGAFLKNDGSKYNKQVGNNAHPKL</sequence>
<dbReference type="RefSeq" id="WP_097127264.1">
    <property type="nucleotide sequence ID" value="NZ_OCMT01000001.1"/>
</dbReference>
<dbReference type="Proteomes" id="UP000219281">
    <property type="component" value="Unassembled WGS sequence"/>
</dbReference>
<gene>
    <name evidence="2" type="ORF">SAMN06297358_0017</name>
</gene>
<dbReference type="EMBL" id="OCMT01000001">
    <property type="protein sequence ID" value="SOD11173.1"/>
    <property type="molecule type" value="Genomic_DNA"/>
</dbReference>
<proteinExistence type="predicted"/>
<feature type="transmembrane region" description="Helical" evidence="1">
    <location>
        <begin position="39"/>
        <end position="60"/>
    </location>
</feature>
<keyword evidence="1" id="KW-0812">Transmembrane</keyword>
<keyword evidence="3" id="KW-1185">Reference proteome</keyword>
<feature type="transmembrane region" description="Helical" evidence="1">
    <location>
        <begin position="7"/>
        <end position="27"/>
    </location>
</feature>
<dbReference type="AlphaFoldDB" id="A0A285ZNF1"/>
<evidence type="ECO:0000313" key="3">
    <source>
        <dbReference type="Proteomes" id="UP000219281"/>
    </source>
</evidence>
<organism evidence="2 3">
    <name type="scientific">Pedobacter xixiisoli</name>
    <dbReference type="NCBI Taxonomy" id="1476464"/>
    <lineage>
        <taxon>Bacteria</taxon>
        <taxon>Pseudomonadati</taxon>
        <taxon>Bacteroidota</taxon>
        <taxon>Sphingobacteriia</taxon>
        <taxon>Sphingobacteriales</taxon>
        <taxon>Sphingobacteriaceae</taxon>
        <taxon>Pedobacter</taxon>
    </lineage>
</organism>
<accession>A0A285ZNF1</accession>